<dbReference type="InterPro" id="IPR036388">
    <property type="entry name" value="WH-like_DNA-bd_sf"/>
</dbReference>
<dbReference type="GO" id="GO:0005634">
    <property type="term" value="C:nucleus"/>
    <property type="evidence" value="ECO:0007669"/>
    <property type="project" value="UniProtKB-SubCell"/>
</dbReference>
<feature type="compositionally biased region" description="Low complexity" evidence="9">
    <location>
        <begin position="16"/>
        <end position="46"/>
    </location>
</feature>
<dbReference type="InterPro" id="IPR000433">
    <property type="entry name" value="Znf_ZZ"/>
</dbReference>
<dbReference type="Pfam" id="PF00249">
    <property type="entry name" value="Myb_DNA-binding"/>
    <property type="match status" value="1"/>
</dbReference>
<feature type="region of interest" description="Disordered" evidence="9">
    <location>
        <begin position="708"/>
        <end position="730"/>
    </location>
</feature>
<keyword evidence="2" id="KW-0479">Metal-binding</keyword>
<dbReference type="PANTHER" id="PTHR12374:SF20">
    <property type="entry name" value="TRANSCRIPTIONAL ADAPTER 2-ALPHA"/>
    <property type="match status" value="1"/>
</dbReference>
<dbReference type="PANTHER" id="PTHR12374">
    <property type="entry name" value="TRANSCRIPTIONAL ADAPTOR 2 ADA2 -RELATED"/>
    <property type="match status" value="1"/>
</dbReference>
<feature type="compositionally biased region" description="Basic and acidic residues" evidence="9">
    <location>
        <begin position="1"/>
        <end position="10"/>
    </location>
</feature>
<keyword evidence="5" id="KW-0805">Transcription regulation</keyword>
<evidence type="ECO:0000256" key="3">
    <source>
        <dbReference type="ARBA" id="ARBA00022771"/>
    </source>
</evidence>
<dbReference type="PROSITE" id="PS50934">
    <property type="entry name" value="SWIRM"/>
    <property type="match status" value="1"/>
</dbReference>
<feature type="domain" description="ZZ-type" evidence="11">
    <location>
        <begin position="380"/>
        <end position="436"/>
    </location>
</feature>
<dbReference type="GO" id="GO:0006357">
    <property type="term" value="P:regulation of transcription by RNA polymerase II"/>
    <property type="evidence" value="ECO:0007669"/>
    <property type="project" value="TreeGrafter"/>
</dbReference>
<comment type="caution">
    <text evidence="15">The sequence shown here is derived from an EMBL/GenBank/DDBJ whole genome shotgun (WGS) entry which is preliminary data.</text>
</comment>
<feature type="domain" description="HTH myb-type" evidence="14">
    <location>
        <begin position="442"/>
        <end position="490"/>
    </location>
</feature>
<proteinExistence type="predicted"/>
<dbReference type="SUPFAM" id="SSF57850">
    <property type="entry name" value="RING/U-box"/>
    <property type="match status" value="1"/>
</dbReference>
<dbReference type="FunFam" id="1.10.10.10:FF:000087">
    <property type="entry name" value="Transcriptional adapter 2"/>
    <property type="match status" value="1"/>
</dbReference>
<dbReference type="Pfam" id="PF25299">
    <property type="entry name" value="ZZ_ADA2"/>
    <property type="match status" value="1"/>
</dbReference>
<evidence type="ECO:0000259" key="12">
    <source>
        <dbReference type="PROSITE" id="PS50934"/>
    </source>
</evidence>
<evidence type="ECO:0000256" key="2">
    <source>
        <dbReference type="ARBA" id="ARBA00022723"/>
    </source>
</evidence>
<comment type="subcellular location">
    <subcellularLocation>
        <location evidence="1">Nucleus</location>
    </subcellularLocation>
</comment>
<evidence type="ECO:0000259" key="13">
    <source>
        <dbReference type="PROSITE" id="PS51293"/>
    </source>
</evidence>
<feature type="compositionally biased region" description="Acidic residues" evidence="9">
    <location>
        <begin position="174"/>
        <end position="202"/>
    </location>
</feature>
<dbReference type="GO" id="GO:0006338">
    <property type="term" value="P:chromatin remodeling"/>
    <property type="evidence" value="ECO:0007669"/>
    <property type="project" value="TreeGrafter"/>
</dbReference>
<feature type="compositionally biased region" description="Acidic residues" evidence="9">
    <location>
        <begin position="259"/>
        <end position="287"/>
    </location>
</feature>
<keyword evidence="6" id="KW-0804">Transcription</keyword>
<dbReference type="GO" id="GO:0003713">
    <property type="term" value="F:transcription coactivator activity"/>
    <property type="evidence" value="ECO:0007669"/>
    <property type="project" value="TreeGrafter"/>
</dbReference>
<accession>A0A8J4PYL2</accession>
<evidence type="ECO:0000256" key="1">
    <source>
        <dbReference type="ARBA" id="ARBA00004123"/>
    </source>
</evidence>
<dbReference type="Gene3D" id="1.10.10.10">
    <property type="entry name" value="Winged helix-like DNA-binding domain superfamily/Winged helix DNA-binding domain"/>
    <property type="match status" value="1"/>
</dbReference>
<feature type="compositionally biased region" description="Acidic residues" evidence="9">
    <location>
        <begin position="52"/>
        <end position="62"/>
    </location>
</feature>
<dbReference type="InterPro" id="IPR017930">
    <property type="entry name" value="Myb_dom"/>
</dbReference>
<feature type="compositionally biased region" description="Polar residues" evidence="9">
    <location>
        <begin position="223"/>
        <end position="240"/>
    </location>
</feature>
<dbReference type="SUPFAM" id="SSF46689">
    <property type="entry name" value="Homeodomain-like"/>
    <property type="match status" value="2"/>
</dbReference>
<dbReference type="FunFam" id="1.10.10.60:FF:000110">
    <property type="entry name" value="Transcriptional adapter"/>
    <property type="match status" value="1"/>
</dbReference>
<evidence type="ECO:0000256" key="7">
    <source>
        <dbReference type="ARBA" id="ARBA00023242"/>
    </source>
</evidence>
<dbReference type="PROSITE" id="PS01357">
    <property type="entry name" value="ZF_ZZ_1"/>
    <property type="match status" value="1"/>
</dbReference>
<feature type="domain" description="SWIRM" evidence="12">
    <location>
        <begin position="746"/>
        <end position="835"/>
    </location>
</feature>
<evidence type="ECO:0000256" key="5">
    <source>
        <dbReference type="ARBA" id="ARBA00023015"/>
    </source>
</evidence>
<evidence type="ECO:0000313" key="15">
    <source>
        <dbReference type="EMBL" id="KAF2077523.1"/>
    </source>
</evidence>
<feature type="compositionally biased region" description="Basic residues" evidence="9">
    <location>
        <begin position="210"/>
        <end position="222"/>
    </location>
</feature>
<keyword evidence="16" id="KW-1185">Reference proteome</keyword>
<dbReference type="OrthoDB" id="270417at2759"/>
<dbReference type="InterPro" id="IPR009057">
    <property type="entry name" value="Homeodomain-like_sf"/>
</dbReference>
<feature type="compositionally biased region" description="Low complexity" evidence="9">
    <location>
        <begin position="307"/>
        <end position="357"/>
    </location>
</feature>
<protein>
    <recommendedName>
        <fullName evidence="17">Myb domain-containing protein</fullName>
    </recommendedName>
</protein>
<evidence type="ECO:0008006" key="17">
    <source>
        <dbReference type="Google" id="ProtNLM"/>
    </source>
</evidence>
<dbReference type="Gene3D" id="3.30.60.90">
    <property type="match status" value="1"/>
</dbReference>
<dbReference type="PROSITE" id="PS51294">
    <property type="entry name" value="HTH_MYB"/>
    <property type="match status" value="1"/>
</dbReference>
<dbReference type="InterPro" id="IPR043145">
    <property type="entry name" value="Znf_ZZ_sf"/>
</dbReference>
<dbReference type="PROSITE" id="PS51293">
    <property type="entry name" value="SANT"/>
    <property type="match status" value="1"/>
</dbReference>
<evidence type="ECO:0000313" key="16">
    <source>
        <dbReference type="Proteomes" id="UP000695562"/>
    </source>
</evidence>
<evidence type="ECO:0000256" key="6">
    <source>
        <dbReference type="ARBA" id="ARBA00023163"/>
    </source>
</evidence>
<feature type="compositionally biased region" description="Acidic residues" evidence="9">
    <location>
        <begin position="149"/>
        <end position="164"/>
    </location>
</feature>
<sequence length="835" mass="93828">MKGDKTVSMDKDDDLNNNSSSSSNSSNSNVENKTETTPTPTLEDLPPTQPMGEDEEDEEEDLMINKKRNRESTITTDEEMSESSLQTSGKGKSKRRASSSNGGGTMTATTTTNSNNSNSNNSIQSEEDEIVSTRNNRRRARKKQPQLLSDEDDDDDDEVDDDTIDDVHGGGLGGEEDDDDETNEDTSAVDEEDGDEEDDDDTSSVLSKSSSRKGFNRRKQSAKKQQFGGSARPTRSNSASLDDFDEDMVDTNSARGKEDSDESYAESEDDDDDVDDESEEESDDEDGSSSKKRKSKLIKKKEVVKRSSPSTPISSTATASPPQSKTTSTTTTTTTTTTSTSTPNLSDTTIKESTTSPPKTPKKKSPPITSPVPEEPKPNTVLYHCDYCQKDISGVVRIRCSVCQDFDLCLECFSVGVEITPHKNDHDYHVIENMHFPMFTDSWGADEELLLLEAIELYGLGNWNDVSENVGTKSAPECKTHYFTYYLNTTTSPLPDTSNVLTSSENVQFKRAKPTTPPLTSDRINKDRNKSKIGGKSVNEEGPSGPVTDAVGFMKNRGHFEVEYDNDAEIVVKDLTFDAEDTLEDREIKLQVLESYSQRLDERIRRRNFIIDKGLLDYKKVERKRYKDDKEIVNSLKVFLQTIDKDEYETLLDGLITEKNLKNQIAQLQKYREAGIKSMTEGDIYEEEKRKRELERNTKKSKSDLSYLSSVSSIDKPTSTNPNHFKSPKQYTKEKEDTFLGYERKSMKLRKNAQLEMEGLPNSEVLSTKEKLLCTAIRILPQQYLVIKETLLAESLKTQGIIKQSVANKLIKLHQTKVIKLLEFFEQSGWLKRQD</sequence>
<dbReference type="CDD" id="cd00167">
    <property type="entry name" value="SANT"/>
    <property type="match status" value="1"/>
</dbReference>
<dbReference type="GO" id="GO:0008270">
    <property type="term" value="F:zinc ion binding"/>
    <property type="evidence" value="ECO:0007669"/>
    <property type="project" value="UniProtKB-KW"/>
</dbReference>
<dbReference type="AlphaFoldDB" id="A0A8J4PYL2"/>
<feature type="domain" description="Myb-like" evidence="10">
    <location>
        <begin position="442"/>
        <end position="486"/>
    </location>
</feature>
<feature type="compositionally biased region" description="Basic residues" evidence="9">
    <location>
        <begin position="135"/>
        <end position="144"/>
    </location>
</feature>
<evidence type="ECO:0000259" key="11">
    <source>
        <dbReference type="PROSITE" id="PS50135"/>
    </source>
</evidence>
<dbReference type="SMART" id="SM00291">
    <property type="entry name" value="ZnF_ZZ"/>
    <property type="match status" value="1"/>
</dbReference>
<evidence type="ECO:0000256" key="4">
    <source>
        <dbReference type="ARBA" id="ARBA00022833"/>
    </source>
</evidence>
<dbReference type="CDD" id="cd02335">
    <property type="entry name" value="ZZ_ADA2"/>
    <property type="match status" value="1"/>
</dbReference>
<keyword evidence="4" id="KW-0862">Zinc</keyword>
<keyword evidence="7" id="KW-0539">Nucleus</keyword>
<dbReference type="Pfam" id="PF22941">
    <property type="entry name" value="TADA2A-like_3rd"/>
    <property type="match status" value="1"/>
</dbReference>
<feature type="compositionally biased region" description="Basic residues" evidence="9">
    <location>
        <begin position="290"/>
        <end position="299"/>
    </location>
</feature>
<dbReference type="InterPro" id="IPR001005">
    <property type="entry name" value="SANT/Myb"/>
</dbReference>
<dbReference type="FunFam" id="3.30.60.90:FF:000008">
    <property type="entry name" value="Transcriptional adapter 2"/>
    <property type="match status" value="1"/>
</dbReference>
<name>A0A8J4PYL2_9MYCE</name>
<dbReference type="SMART" id="SM00717">
    <property type="entry name" value="SANT"/>
    <property type="match status" value="1"/>
</dbReference>
<dbReference type="Proteomes" id="UP000695562">
    <property type="component" value="Unassembled WGS sequence"/>
</dbReference>
<evidence type="ECO:0000256" key="8">
    <source>
        <dbReference type="PROSITE-ProRule" id="PRU00228"/>
    </source>
</evidence>
<dbReference type="GO" id="GO:0003682">
    <property type="term" value="F:chromatin binding"/>
    <property type="evidence" value="ECO:0007669"/>
    <property type="project" value="TreeGrafter"/>
</dbReference>
<evidence type="ECO:0000256" key="9">
    <source>
        <dbReference type="SAM" id="MobiDB-lite"/>
    </source>
</evidence>
<dbReference type="InterPro" id="IPR041983">
    <property type="entry name" value="ADA2-like_ZZ"/>
</dbReference>
<feature type="region of interest" description="Disordered" evidence="9">
    <location>
        <begin position="1"/>
        <end position="376"/>
    </location>
</feature>
<dbReference type="PROSITE" id="PS50135">
    <property type="entry name" value="ZF_ZZ_2"/>
    <property type="match status" value="1"/>
</dbReference>
<dbReference type="Gene3D" id="1.10.10.60">
    <property type="entry name" value="Homeodomain-like"/>
    <property type="match status" value="1"/>
</dbReference>
<dbReference type="PROSITE" id="PS50090">
    <property type="entry name" value="MYB_LIKE"/>
    <property type="match status" value="1"/>
</dbReference>
<feature type="region of interest" description="Disordered" evidence="9">
    <location>
        <begin position="507"/>
        <end position="546"/>
    </location>
</feature>
<dbReference type="InterPro" id="IPR007526">
    <property type="entry name" value="SWIRM"/>
</dbReference>
<organism evidence="15 16">
    <name type="scientific">Polysphondylium violaceum</name>
    <dbReference type="NCBI Taxonomy" id="133409"/>
    <lineage>
        <taxon>Eukaryota</taxon>
        <taxon>Amoebozoa</taxon>
        <taxon>Evosea</taxon>
        <taxon>Eumycetozoa</taxon>
        <taxon>Dictyostelia</taxon>
        <taxon>Dictyosteliales</taxon>
        <taxon>Dictyosteliaceae</taxon>
        <taxon>Polysphondylium</taxon>
    </lineage>
</organism>
<evidence type="ECO:0000259" key="10">
    <source>
        <dbReference type="PROSITE" id="PS50090"/>
    </source>
</evidence>
<dbReference type="EMBL" id="AJWJ01000026">
    <property type="protein sequence ID" value="KAF2077523.1"/>
    <property type="molecule type" value="Genomic_DNA"/>
</dbReference>
<evidence type="ECO:0000259" key="14">
    <source>
        <dbReference type="PROSITE" id="PS51294"/>
    </source>
</evidence>
<feature type="compositionally biased region" description="Low complexity" evidence="9">
    <location>
        <begin position="106"/>
        <end position="122"/>
    </location>
</feature>
<feature type="domain" description="SANT" evidence="13">
    <location>
        <begin position="438"/>
        <end position="490"/>
    </location>
</feature>
<dbReference type="InterPro" id="IPR017884">
    <property type="entry name" value="SANT_dom"/>
</dbReference>
<keyword evidence="3 8" id="KW-0863">Zinc-finger</keyword>
<dbReference type="InterPro" id="IPR055141">
    <property type="entry name" value="TADA2A_B-like_dom"/>
</dbReference>
<gene>
    <name evidence="15" type="ORF">CYY_001141</name>
</gene>
<reference evidence="15" key="1">
    <citation type="submission" date="2020-01" db="EMBL/GenBank/DDBJ databases">
        <title>Development of genomics and gene disruption for Polysphondylium violaceum indicates a role for the polyketide synthase stlB in stalk morphogenesis.</title>
        <authorList>
            <person name="Narita B."/>
            <person name="Kawabe Y."/>
            <person name="Kin K."/>
            <person name="Saito T."/>
            <person name="Gibbs R."/>
            <person name="Kuspa A."/>
            <person name="Muzny D."/>
            <person name="Queller D."/>
            <person name="Richards S."/>
            <person name="Strassman J."/>
            <person name="Sucgang R."/>
            <person name="Worley K."/>
            <person name="Schaap P."/>
        </authorList>
    </citation>
    <scope>NUCLEOTIDE SEQUENCE</scope>
    <source>
        <strain evidence="15">QSvi11</strain>
    </source>
</reference>